<dbReference type="Pfam" id="PF00392">
    <property type="entry name" value="GntR"/>
    <property type="match status" value="1"/>
</dbReference>
<evidence type="ECO:0000256" key="1">
    <source>
        <dbReference type="ARBA" id="ARBA00023015"/>
    </source>
</evidence>
<dbReference type="Proteomes" id="UP000584824">
    <property type="component" value="Unassembled WGS sequence"/>
</dbReference>
<dbReference type="InterPro" id="IPR028978">
    <property type="entry name" value="Chorismate_lyase_/UTRA_dom_sf"/>
</dbReference>
<dbReference type="GO" id="GO:0045892">
    <property type="term" value="P:negative regulation of DNA-templated transcription"/>
    <property type="evidence" value="ECO:0007669"/>
    <property type="project" value="TreeGrafter"/>
</dbReference>
<keyword evidence="3" id="KW-0804">Transcription</keyword>
<dbReference type="PROSITE" id="PS50949">
    <property type="entry name" value="HTH_GNTR"/>
    <property type="match status" value="1"/>
</dbReference>
<name>A0A7W6P1J6_9HYPH</name>
<dbReference type="GO" id="GO:0003677">
    <property type="term" value="F:DNA binding"/>
    <property type="evidence" value="ECO:0007669"/>
    <property type="project" value="UniProtKB-KW"/>
</dbReference>
<proteinExistence type="predicted"/>
<dbReference type="SUPFAM" id="SSF64288">
    <property type="entry name" value="Chorismate lyase-like"/>
    <property type="match status" value="1"/>
</dbReference>
<evidence type="ECO:0000313" key="6">
    <source>
        <dbReference type="Proteomes" id="UP000584824"/>
    </source>
</evidence>
<dbReference type="AlphaFoldDB" id="A0A7W6P1J6"/>
<dbReference type="InterPro" id="IPR011663">
    <property type="entry name" value="UTRA"/>
</dbReference>
<keyword evidence="2 5" id="KW-0238">DNA-binding</keyword>
<dbReference type="Gene3D" id="1.10.10.10">
    <property type="entry name" value="Winged helix-like DNA-binding domain superfamily/Winged helix DNA-binding domain"/>
    <property type="match status" value="1"/>
</dbReference>
<comment type="caution">
    <text evidence="5">The sequence shown here is derived from an EMBL/GenBank/DDBJ whole genome shotgun (WGS) entry which is preliminary data.</text>
</comment>
<dbReference type="Gene3D" id="3.40.1410.10">
    <property type="entry name" value="Chorismate lyase-like"/>
    <property type="match status" value="1"/>
</dbReference>
<dbReference type="EMBL" id="JACIDU010000008">
    <property type="protein sequence ID" value="MBB4103822.1"/>
    <property type="molecule type" value="Genomic_DNA"/>
</dbReference>
<dbReference type="PRINTS" id="PR00035">
    <property type="entry name" value="HTHGNTR"/>
</dbReference>
<keyword evidence="6" id="KW-1185">Reference proteome</keyword>
<dbReference type="SMART" id="SM00866">
    <property type="entry name" value="UTRA"/>
    <property type="match status" value="1"/>
</dbReference>
<dbReference type="CDD" id="cd07377">
    <property type="entry name" value="WHTH_GntR"/>
    <property type="match status" value="1"/>
</dbReference>
<evidence type="ECO:0000256" key="2">
    <source>
        <dbReference type="ARBA" id="ARBA00023125"/>
    </source>
</evidence>
<reference evidence="5 6" key="1">
    <citation type="submission" date="2020-08" db="EMBL/GenBank/DDBJ databases">
        <title>Genomic Encyclopedia of Type Strains, Phase IV (KMG-IV): sequencing the most valuable type-strain genomes for metagenomic binning, comparative biology and taxonomic classification.</title>
        <authorList>
            <person name="Goeker M."/>
        </authorList>
    </citation>
    <scope>NUCLEOTIDE SEQUENCE [LARGE SCALE GENOMIC DNA]</scope>
    <source>
        <strain evidence="5 6">DSM 26385</strain>
    </source>
</reference>
<evidence type="ECO:0000259" key="4">
    <source>
        <dbReference type="PROSITE" id="PS50949"/>
    </source>
</evidence>
<dbReference type="InterPro" id="IPR036388">
    <property type="entry name" value="WH-like_DNA-bd_sf"/>
</dbReference>
<dbReference type="PANTHER" id="PTHR44846:SF17">
    <property type="entry name" value="GNTR-FAMILY TRANSCRIPTIONAL REGULATOR"/>
    <property type="match status" value="1"/>
</dbReference>
<feature type="domain" description="HTH gntR-type" evidence="4">
    <location>
        <begin position="8"/>
        <end position="76"/>
    </location>
</feature>
<gene>
    <name evidence="5" type="ORF">GGQ66_002390</name>
</gene>
<dbReference type="Pfam" id="PF07702">
    <property type="entry name" value="UTRA"/>
    <property type="match status" value="1"/>
</dbReference>
<dbReference type="SMART" id="SM00345">
    <property type="entry name" value="HTH_GNTR"/>
    <property type="match status" value="1"/>
</dbReference>
<dbReference type="InterPro" id="IPR036390">
    <property type="entry name" value="WH_DNA-bd_sf"/>
</dbReference>
<organism evidence="5 6">
    <name type="scientific">Allorhizobium borbori</name>
    <dbReference type="NCBI Taxonomy" id="485907"/>
    <lineage>
        <taxon>Bacteria</taxon>
        <taxon>Pseudomonadati</taxon>
        <taxon>Pseudomonadota</taxon>
        <taxon>Alphaproteobacteria</taxon>
        <taxon>Hyphomicrobiales</taxon>
        <taxon>Rhizobiaceae</taxon>
        <taxon>Rhizobium/Agrobacterium group</taxon>
        <taxon>Allorhizobium</taxon>
    </lineage>
</organism>
<accession>A0A7W6P1J6</accession>
<sequence length="242" mass="27109">MAMHRKPQWRHQALAETLFQRIAAGEFAIGTALPTEREIAASEKVSRATVREALRFLESRGMIRRRQGSGTIVVAREPQQLRMPLNSLEALLAYPVGTETELLTGGPVSPHDRAFAEADLDESGNWYCFSFRRRMPGIAAPVSYIEIYLLEEYADVERDVPPGGGAVFELVEKRYGIHPAEAVVRIDALGVDRTRAEALDVAEGTATVRIQRRYTDADGRLYQVSVSIYPQDRYVFETVIRG</sequence>
<dbReference type="SUPFAM" id="SSF46785">
    <property type="entry name" value="Winged helix' DNA-binding domain"/>
    <property type="match status" value="1"/>
</dbReference>
<evidence type="ECO:0000313" key="5">
    <source>
        <dbReference type="EMBL" id="MBB4103822.1"/>
    </source>
</evidence>
<dbReference type="RefSeq" id="WP_183792697.1">
    <property type="nucleotide sequence ID" value="NZ_JACIDU010000008.1"/>
</dbReference>
<dbReference type="GO" id="GO:0003700">
    <property type="term" value="F:DNA-binding transcription factor activity"/>
    <property type="evidence" value="ECO:0007669"/>
    <property type="project" value="InterPro"/>
</dbReference>
<dbReference type="PANTHER" id="PTHR44846">
    <property type="entry name" value="MANNOSYL-D-GLYCERATE TRANSPORT/METABOLISM SYSTEM REPRESSOR MNGR-RELATED"/>
    <property type="match status" value="1"/>
</dbReference>
<protein>
    <submittedName>
        <fullName evidence="5">DNA-binding GntR family transcriptional regulator</fullName>
    </submittedName>
</protein>
<dbReference type="InterPro" id="IPR050679">
    <property type="entry name" value="Bact_HTH_transcr_reg"/>
</dbReference>
<dbReference type="InterPro" id="IPR000524">
    <property type="entry name" value="Tscrpt_reg_HTH_GntR"/>
</dbReference>
<keyword evidence="1" id="KW-0805">Transcription regulation</keyword>
<evidence type="ECO:0000256" key="3">
    <source>
        <dbReference type="ARBA" id="ARBA00023163"/>
    </source>
</evidence>